<name>S7RT51_GLOTA</name>
<keyword evidence="3" id="KW-1185">Reference proteome</keyword>
<dbReference type="HOGENOM" id="CLU_2855869_0_0_1"/>
<evidence type="ECO:0000256" key="1">
    <source>
        <dbReference type="SAM" id="Phobius"/>
    </source>
</evidence>
<organism evidence="2 3">
    <name type="scientific">Gloeophyllum trabeum (strain ATCC 11539 / FP-39264 / Madison 617)</name>
    <name type="common">Brown rot fungus</name>
    <dbReference type="NCBI Taxonomy" id="670483"/>
    <lineage>
        <taxon>Eukaryota</taxon>
        <taxon>Fungi</taxon>
        <taxon>Dikarya</taxon>
        <taxon>Basidiomycota</taxon>
        <taxon>Agaricomycotina</taxon>
        <taxon>Agaricomycetes</taxon>
        <taxon>Gloeophyllales</taxon>
        <taxon>Gloeophyllaceae</taxon>
        <taxon>Gloeophyllum</taxon>
    </lineage>
</organism>
<proteinExistence type="predicted"/>
<feature type="transmembrane region" description="Helical" evidence="1">
    <location>
        <begin position="6"/>
        <end position="25"/>
    </location>
</feature>
<keyword evidence="1" id="KW-0812">Transmembrane</keyword>
<dbReference type="RefSeq" id="XP_007864753.1">
    <property type="nucleotide sequence ID" value="XM_007866562.1"/>
</dbReference>
<keyword evidence="1" id="KW-1133">Transmembrane helix</keyword>
<accession>S7RT51</accession>
<dbReference type="AlphaFoldDB" id="S7RT51"/>
<dbReference type="Proteomes" id="UP000030669">
    <property type="component" value="Unassembled WGS sequence"/>
</dbReference>
<gene>
    <name evidence="2" type="ORF">GLOTRDRAFT_23918</name>
</gene>
<evidence type="ECO:0000313" key="2">
    <source>
        <dbReference type="EMBL" id="EPQ56289.1"/>
    </source>
</evidence>
<dbReference type="KEGG" id="gtr:GLOTRDRAFT_23918"/>
<evidence type="ECO:0000313" key="3">
    <source>
        <dbReference type="Proteomes" id="UP000030669"/>
    </source>
</evidence>
<dbReference type="OrthoDB" id="3354175at2759"/>
<keyword evidence="1" id="KW-0472">Membrane</keyword>
<reference evidence="2 3" key="1">
    <citation type="journal article" date="2012" name="Science">
        <title>The Paleozoic origin of enzymatic lignin decomposition reconstructed from 31 fungal genomes.</title>
        <authorList>
            <person name="Floudas D."/>
            <person name="Binder M."/>
            <person name="Riley R."/>
            <person name="Barry K."/>
            <person name="Blanchette R.A."/>
            <person name="Henrissat B."/>
            <person name="Martinez A.T."/>
            <person name="Otillar R."/>
            <person name="Spatafora J.W."/>
            <person name="Yadav J.S."/>
            <person name="Aerts A."/>
            <person name="Benoit I."/>
            <person name="Boyd A."/>
            <person name="Carlson A."/>
            <person name="Copeland A."/>
            <person name="Coutinho P.M."/>
            <person name="de Vries R.P."/>
            <person name="Ferreira P."/>
            <person name="Findley K."/>
            <person name="Foster B."/>
            <person name="Gaskell J."/>
            <person name="Glotzer D."/>
            <person name="Gorecki P."/>
            <person name="Heitman J."/>
            <person name="Hesse C."/>
            <person name="Hori C."/>
            <person name="Igarashi K."/>
            <person name="Jurgens J.A."/>
            <person name="Kallen N."/>
            <person name="Kersten P."/>
            <person name="Kohler A."/>
            <person name="Kuees U."/>
            <person name="Kumar T.K.A."/>
            <person name="Kuo A."/>
            <person name="LaButti K."/>
            <person name="Larrondo L.F."/>
            <person name="Lindquist E."/>
            <person name="Ling A."/>
            <person name="Lombard V."/>
            <person name="Lucas S."/>
            <person name="Lundell T."/>
            <person name="Martin R."/>
            <person name="McLaughlin D.J."/>
            <person name="Morgenstern I."/>
            <person name="Morin E."/>
            <person name="Murat C."/>
            <person name="Nagy L.G."/>
            <person name="Nolan M."/>
            <person name="Ohm R.A."/>
            <person name="Patyshakuliyeva A."/>
            <person name="Rokas A."/>
            <person name="Ruiz-Duenas F.J."/>
            <person name="Sabat G."/>
            <person name="Salamov A."/>
            <person name="Samejima M."/>
            <person name="Schmutz J."/>
            <person name="Slot J.C."/>
            <person name="St John F."/>
            <person name="Stenlid J."/>
            <person name="Sun H."/>
            <person name="Sun S."/>
            <person name="Syed K."/>
            <person name="Tsang A."/>
            <person name="Wiebenga A."/>
            <person name="Young D."/>
            <person name="Pisabarro A."/>
            <person name="Eastwood D.C."/>
            <person name="Martin F."/>
            <person name="Cullen D."/>
            <person name="Grigoriev I.V."/>
            <person name="Hibbett D.S."/>
        </authorList>
    </citation>
    <scope>NUCLEOTIDE SEQUENCE [LARGE SCALE GENOMIC DNA]</scope>
    <source>
        <strain evidence="2 3">ATCC 11539</strain>
    </source>
</reference>
<sequence length="65" mass="7015">FGTASFAISLALNILMTSLIAGRIYSLARQNRIALSARHTKQYMSIIGIILESGALFTAAQVVFL</sequence>
<protein>
    <submittedName>
        <fullName evidence="2">Uncharacterized protein</fullName>
    </submittedName>
</protein>
<feature type="non-terminal residue" evidence="2">
    <location>
        <position position="1"/>
    </location>
</feature>
<feature type="transmembrane region" description="Helical" evidence="1">
    <location>
        <begin position="46"/>
        <end position="64"/>
    </location>
</feature>
<feature type="non-terminal residue" evidence="2">
    <location>
        <position position="65"/>
    </location>
</feature>
<dbReference type="GeneID" id="19305110"/>
<dbReference type="EMBL" id="KB469300">
    <property type="protein sequence ID" value="EPQ56289.1"/>
    <property type="molecule type" value="Genomic_DNA"/>
</dbReference>